<keyword evidence="2" id="KW-1133">Transmembrane helix</keyword>
<gene>
    <name evidence="4" type="primary">UIS4</name>
    <name evidence="4" type="ORF">PCHDK_000067900</name>
</gene>
<dbReference type="Proteomes" id="UP000195879">
    <property type="component" value="Chromosome 5"/>
</dbReference>
<keyword evidence="3" id="KW-0732">Signal</keyword>
<keyword evidence="2" id="KW-0812">Transmembrane</keyword>
<evidence type="ECO:0000256" key="1">
    <source>
        <dbReference type="SAM" id="MobiDB-lite"/>
    </source>
</evidence>
<feature type="chain" id="PRO_5008917715" evidence="3">
    <location>
        <begin position="24"/>
        <end position="279"/>
    </location>
</feature>
<feature type="transmembrane region" description="Helical" evidence="2">
    <location>
        <begin position="97"/>
        <end position="118"/>
    </location>
</feature>
<sequence length="279" mass="31773">MKTTYVSLFFFILLICGIWEYKASSVDDKALPVDDNVTSVNDNVTPTDDKAAPVDDKAAPVNDKAAPVDEANTPKSNNAKVENKTNKIFQNGRNKKIAAIAASIVGSTIAFALALVCMNPEVRNKFRIKNRFKNFDDVDTPKDISLINPVANPYAEEFPEQSSEEIQEQFPEQYSEQTPEQYLEQYKKHYTKRFLEHYPKPYPEQKPVDHAYSYSISDDGTFNTYYMASDTQGSYNNLFVDDAKEGINDFIEYKDELSELMNEAHQAYGIDEKPFDPYI</sequence>
<dbReference type="AlphaFoldDB" id="A0A1D3LGU1"/>
<evidence type="ECO:0000313" key="5">
    <source>
        <dbReference type="Proteomes" id="UP000195879"/>
    </source>
</evidence>
<name>A0A1D3LGU1_PLACE</name>
<reference evidence="4 5" key="1">
    <citation type="submission" date="2016-08" db="EMBL/GenBank/DDBJ databases">
        <authorList>
            <consortium name="Pathogen Informatics"/>
        </authorList>
    </citation>
    <scope>NUCLEOTIDE SEQUENCE [LARGE SCALE GENOMIC DNA]</scope>
    <source>
        <strain evidence="4 5">DK</strain>
    </source>
</reference>
<evidence type="ECO:0000256" key="2">
    <source>
        <dbReference type="SAM" id="Phobius"/>
    </source>
</evidence>
<dbReference type="OrthoDB" id="372023at2759"/>
<feature type="compositionally biased region" description="Basic and acidic residues" evidence="1">
    <location>
        <begin position="47"/>
        <end position="58"/>
    </location>
</feature>
<proteinExistence type="predicted"/>
<evidence type="ECO:0000313" key="4">
    <source>
        <dbReference type="EMBL" id="SCM07088.1"/>
    </source>
</evidence>
<organism evidence="4 5">
    <name type="scientific">Plasmodium chabaudi adami</name>
    <dbReference type="NCBI Taxonomy" id="5826"/>
    <lineage>
        <taxon>Eukaryota</taxon>
        <taxon>Sar</taxon>
        <taxon>Alveolata</taxon>
        <taxon>Apicomplexa</taxon>
        <taxon>Aconoidasida</taxon>
        <taxon>Haemosporida</taxon>
        <taxon>Plasmodiidae</taxon>
        <taxon>Plasmodium</taxon>
        <taxon>Plasmodium (Vinckeia)</taxon>
    </lineage>
</organism>
<accession>A0A1D3LGU1</accession>
<protein>
    <submittedName>
        <fullName evidence="4">Early transcribed membrane protein</fullName>
    </submittedName>
</protein>
<evidence type="ECO:0000256" key="3">
    <source>
        <dbReference type="SAM" id="SignalP"/>
    </source>
</evidence>
<dbReference type="Pfam" id="PF09716">
    <property type="entry name" value="ETRAMP"/>
    <property type="match status" value="1"/>
</dbReference>
<keyword evidence="2" id="KW-0472">Membrane</keyword>
<dbReference type="EMBL" id="LT608199">
    <property type="protein sequence ID" value="SCM07088.1"/>
    <property type="molecule type" value="Genomic_DNA"/>
</dbReference>
<feature type="signal peptide" evidence="3">
    <location>
        <begin position="1"/>
        <end position="23"/>
    </location>
</feature>
<feature type="region of interest" description="Disordered" evidence="1">
    <location>
        <begin position="40"/>
        <end position="78"/>
    </location>
</feature>